<evidence type="ECO:0008006" key="3">
    <source>
        <dbReference type="Google" id="ProtNLM"/>
    </source>
</evidence>
<evidence type="ECO:0000313" key="1">
    <source>
        <dbReference type="EMBL" id="TQV88644.1"/>
    </source>
</evidence>
<proteinExistence type="predicted"/>
<sequence>MLENNLQNYLSDLSVNPQLMAFHKQDKIQSMTKYGVSQEEIKLVINSNFEAIGSYLSQKNSPASGTFISGWII</sequence>
<gene>
    <name evidence="1" type="ORF">FLL46_09010</name>
</gene>
<evidence type="ECO:0000313" key="2">
    <source>
        <dbReference type="Proteomes" id="UP000315439"/>
    </source>
</evidence>
<reference evidence="1 2" key="1">
    <citation type="submission" date="2019-07" db="EMBL/GenBank/DDBJ databases">
        <title>Draft genome for Aliikangiella sp. M105.</title>
        <authorList>
            <person name="Wang G."/>
        </authorList>
    </citation>
    <scope>NUCLEOTIDE SEQUENCE [LARGE SCALE GENOMIC DNA]</scope>
    <source>
        <strain evidence="1 2">M105</strain>
    </source>
</reference>
<dbReference type="AlphaFoldDB" id="A0A545UGN5"/>
<keyword evidence="2" id="KW-1185">Reference proteome</keyword>
<comment type="caution">
    <text evidence="1">The sequence shown here is derived from an EMBL/GenBank/DDBJ whole genome shotgun (WGS) entry which is preliminary data.</text>
</comment>
<protein>
    <recommendedName>
        <fullName evidence="3">Extradiol ring-cleavage dioxygenase LigAB LigA subunit domain-containing protein</fullName>
    </recommendedName>
</protein>
<dbReference type="Proteomes" id="UP000315439">
    <property type="component" value="Unassembled WGS sequence"/>
</dbReference>
<organism evidence="1 2">
    <name type="scientific">Aliikangiella coralliicola</name>
    <dbReference type="NCBI Taxonomy" id="2592383"/>
    <lineage>
        <taxon>Bacteria</taxon>
        <taxon>Pseudomonadati</taxon>
        <taxon>Pseudomonadota</taxon>
        <taxon>Gammaproteobacteria</taxon>
        <taxon>Oceanospirillales</taxon>
        <taxon>Pleioneaceae</taxon>
        <taxon>Aliikangiella</taxon>
    </lineage>
</organism>
<name>A0A545UGN5_9GAMM</name>
<accession>A0A545UGN5</accession>
<dbReference type="EMBL" id="VIKS01000004">
    <property type="protein sequence ID" value="TQV88644.1"/>
    <property type="molecule type" value="Genomic_DNA"/>
</dbReference>
<dbReference type="RefSeq" id="WP_142893152.1">
    <property type="nucleotide sequence ID" value="NZ_ML660162.1"/>
</dbReference>